<evidence type="ECO:0000256" key="12">
    <source>
        <dbReference type="ARBA" id="ARBA00041785"/>
    </source>
</evidence>
<name>A0A8C5M4D6_9ANUR</name>
<dbReference type="Pfam" id="PF05184">
    <property type="entry name" value="SapB_1"/>
    <property type="match status" value="1"/>
</dbReference>
<dbReference type="PANTHER" id="PTHR11480:SF33">
    <property type="entry name" value="PULMONARY SURFACTANT-ASSOCIATED PROTEIN B"/>
    <property type="match status" value="1"/>
</dbReference>
<evidence type="ECO:0000256" key="3">
    <source>
        <dbReference type="ARBA" id="ARBA00022439"/>
    </source>
</evidence>
<evidence type="ECO:0000259" key="13">
    <source>
        <dbReference type="PROSITE" id="PS50015"/>
    </source>
</evidence>
<dbReference type="PRINTS" id="PR01797">
    <property type="entry name" value="SAPOSIN"/>
</dbReference>
<dbReference type="Ensembl" id="ENSLLET00000007983.1">
    <property type="protein sequence ID" value="ENSLLEP00000007670.1"/>
    <property type="gene ID" value="ENSLLEG00000004871.1"/>
</dbReference>
<keyword evidence="6" id="KW-0732">Signal</keyword>
<dbReference type="GO" id="GO:0005576">
    <property type="term" value="C:extracellular region"/>
    <property type="evidence" value="ECO:0007669"/>
    <property type="project" value="UniProtKB-SubCell"/>
</dbReference>
<evidence type="ECO:0000256" key="8">
    <source>
        <dbReference type="ARBA" id="ARBA00023157"/>
    </source>
</evidence>
<dbReference type="InterPro" id="IPR008139">
    <property type="entry name" value="SaposinB_dom"/>
</dbReference>
<keyword evidence="5" id="KW-0305">Gaseous exchange</keyword>
<feature type="domain" description="Saposin A-type" evidence="14">
    <location>
        <begin position="50"/>
        <end position="90"/>
    </location>
</feature>
<dbReference type="AlphaFoldDB" id="A0A8C5M4D6"/>
<dbReference type="Pfam" id="PF03489">
    <property type="entry name" value="SapB_2"/>
    <property type="match status" value="1"/>
</dbReference>
<dbReference type="InterPro" id="IPR003119">
    <property type="entry name" value="SAP_A"/>
</dbReference>
<keyword evidence="7" id="KW-0677">Repeat</keyword>
<sequence>MGGYRDITPSPCKRYIGATQNKHFILHTNMEKTHITWVLALSVFAAVSAKVLMKDGCAQGPEFWCQDLVTAAQCGAIDHCKDTVWKEGEDPLCGQCKQIVTILVNMLKESPIQENIKQFLHHECSHLPVSALILQCHQLVEQYQGVLISLLESQINPSAICSYLTLCSADQPSQWNSEHLTNHILENVLPLLQENLQNAYIKSYTEKNEKGDLPIPLPTCWMCKSFIGRIESAIPKDLIAKSATGLCLVLPGTISGVCQCLVEKYIVIFLDFLLSKVGPKLVCGLLFMCSTGENCGSEDLPVFPALSTDITCNMCLAVTYLVKPKLAENSTQSEIKNALMGVCVDPELDYKACQLFIQEHQIQLIQLLQKPWDPKRTCQEAGMCPSGSNFVTDHAGCASGPSYWCKSLDTAKECEAVSHCLEHVWH</sequence>
<dbReference type="Proteomes" id="UP000694569">
    <property type="component" value="Unplaced"/>
</dbReference>
<dbReference type="PROSITE" id="PS51110">
    <property type="entry name" value="SAP_A"/>
    <property type="match status" value="2"/>
</dbReference>
<reference evidence="15" key="2">
    <citation type="submission" date="2025-09" db="UniProtKB">
        <authorList>
            <consortium name="Ensembl"/>
        </authorList>
    </citation>
    <scope>IDENTIFICATION</scope>
</reference>
<dbReference type="InterPro" id="IPR007856">
    <property type="entry name" value="SapB_1"/>
</dbReference>
<keyword evidence="9" id="KW-0325">Glycoprotein</keyword>
<dbReference type="GO" id="GO:0016020">
    <property type="term" value="C:membrane"/>
    <property type="evidence" value="ECO:0007669"/>
    <property type="project" value="GOC"/>
</dbReference>
<dbReference type="SMART" id="SM00741">
    <property type="entry name" value="SapB"/>
    <property type="match status" value="3"/>
</dbReference>
<dbReference type="PROSITE" id="PS50015">
    <property type="entry name" value="SAP_B"/>
    <property type="match status" value="3"/>
</dbReference>
<keyword evidence="8" id="KW-1015">Disulfide bond</keyword>
<evidence type="ECO:0000256" key="7">
    <source>
        <dbReference type="ARBA" id="ARBA00022737"/>
    </source>
</evidence>
<reference evidence="15" key="1">
    <citation type="submission" date="2025-08" db="UniProtKB">
        <authorList>
            <consortium name="Ensembl"/>
        </authorList>
    </citation>
    <scope>IDENTIFICATION</scope>
</reference>
<evidence type="ECO:0000259" key="14">
    <source>
        <dbReference type="PROSITE" id="PS51110"/>
    </source>
</evidence>
<evidence type="ECO:0000256" key="4">
    <source>
        <dbReference type="ARBA" id="ARBA00022525"/>
    </source>
</evidence>
<evidence type="ECO:0000313" key="16">
    <source>
        <dbReference type="Proteomes" id="UP000694569"/>
    </source>
</evidence>
<dbReference type="SUPFAM" id="SSF47862">
    <property type="entry name" value="Saposin"/>
    <property type="match status" value="3"/>
</dbReference>
<dbReference type="GO" id="GO:0005764">
    <property type="term" value="C:lysosome"/>
    <property type="evidence" value="ECO:0007669"/>
    <property type="project" value="InterPro"/>
</dbReference>
<comment type="subcellular location">
    <subcellularLocation>
        <location evidence="1">Secreted</location>
        <location evidence="1">Extracellular space</location>
        <location evidence="1">Surface film</location>
    </subcellularLocation>
</comment>
<dbReference type="InterPro" id="IPR011001">
    <property type="entry name" value="Saposin-like"/>
</dbReference>
<keyword evidence="16" id="KW-1185">Reference proteome</keyword>
<dbReference type="PANTHER" id="PTHR11480">
    <property type="entry name" value="SAPOSIN-RELATED"/>
    <property type="match status" value="1"/>
</dbReference>
<evidence type="ECO:0000256" key="6">
    <source>
        <dbReference type="ARBA" id="ARBA00022729"/>
    </source>
</evidence>
<proteinExistence type="predicted"/>
<dbReference type="Pfam" id="PF02199">
    <property type="entry name" value="SapA"/>
    <property type="match status" value="2"/>
</dbReference>
<dbReference type="GO" id="GO:0007585">
    <property type="term" value="P:respiratory gaseous exchange by respiratory system"/>
    <property type="evidence" value="ECO:0007669"/>
    <property type="project" value="UniProtKB-KW"/>
</dbReference>
<organism evidence="15 16">
    <name type="scientific">Leptobrachium leishanense</name>
    <name type="common">Leishan spiny toad</name>
    <dbReference type="NCBI Taxonomy" id="445787"/>
    <lineage>
        <taxon>Eukaryota</taxon>
        <taxon>Metazoa</taxon>
        <taxon>Chordata</taxon>
        <taxon>Craniata</taxon>
        <taxon>Vertebrata</taxon>
        <taxon>Euteleostomi</taxon>
        <taxon>Amphibia</taxon>
        <taxon>Batrachia</taxon>
        <taxon>Anura</taxon>
        <taxon>Pelobatoidea</taxon>
        <taxon>Megophryidae</taxon>
        <taxon>Leptobrachium</taxon>
    </lineage>
</organism>
<feature type="domain" description="Saposin A-type" evidence="14">
    <location>
        <begin position="390"/>
        <end position="426"/>
    </location>
</feature>
<evidence type="ECO:0000313" key="15">
    <source>
        <dbReference type="Ensembl" id="ENSLLEP00000007670.1"/>
    </source>
</evidence>
<feature type="domain" description="Saposin B-type" evidence="13">
    <location>
        <begin position="216"/>
        <end position="293"/>
    </location>
</feature>
<dbReference type="GeneTree" id="ENSGT00940000161711"/>
<keyword evidence="3" id="KW-0767">Surface film</keyword>
<evidence type="ECO:0000256" key="11">
    <source>
        <dbReference type="ARBA" id="ARBA00041094"/>
    </source>
</evidence>
<dbReference type="GO" id="GO:0006665">
    <property type="term" value="P:sphingolipid metabolic process"/>
    <property type="evidence" value="ECO:0007669"/>
    <property type="project" value="InterPro"/>
</dbReference>
<dbReference type="OrthoDB" id="8889685at2759"/>
<feature type="domain" description="Saposin B-type" evidence="13">
    <location>
        <begin position="89"/>
        <end position="171"/>
    </location>
</feature>
<comment type="subunit">
    <text evidence="2">Homodimer; disulfide-linked.</text>
</comment>
<dbReference type="InterPro" id="IPR008373">
    <property type="entry name" value="Saposin"/>
</dbReference>
<accession>A0A8C5M4D6</accession>
<dbReference type="SMART" id="SM00162">
    <property type="entry name" value="SAPA"/>
    <property type="match status" value="2"/>
</dbReference>
<evidence type="ECO:0000256" key="10">
    <source>
        <dbReference type="ARBA" id="ARBA00037221"/>
    </source>
</evidence>
<dbReference type="InterPro" id="IPR051428">
    <property type="entry name" value="Sphingo_Act-Surfact_Prot"/>
</dbReference>
<dbReference type="FunFam" id="1.10.225.10:FF:000008">
    <property type="entry name" value="Pulmonary surfactant-associated protein B"/>
    <property type="match status" value="1"/>
</dbReference>
<evidence type="ECO:0000256" key="2">
    <source>
        <dbReference type="ARBA" id="ARBA00011748"/>
    </source>
</evidence>
<feature type="domain" description="Saposin B-type" evidence="13">
    <location>
        <begin position="308"/>
        <end position="388"/>
    </location>
</feature>
<dbReference type="Gene3D" id="1.10.225.10">
    <property type="entry name" value="Saposin-like"/>
    <property type="match status" value="3"/>
</dbReference>
<comment type="function">
    <text evidence="10">Pulmonary surfactant-associated proteins promote alveolar stability by lowering the surface tension at the air-liquid interface in the peripheral air spaces. SP-B increases the collapse pressure of palmitic acid to nearly 70 millinewtons per meter.</text>
</comment>
<evidence type="ECO:0000256" key="9">
    <source>
        <dbReference type="ARBA" id="ARBA00023180"/>
    </source>
</evidence>
<evidence type="ECO:0000256" key="1">
    <source>
        <dbReference type="ARBA" id="ARBA00004364"/>
    </source>
</evidence>
<evidence type="ECO:0000256" key="5">
    <source>
        <dbReference type="ARBA" id="ARBA00022713"/>
    </source>
</evidence>
<protein>
    <recommendedName>
        <fullName evidence="11">Pulmonary surfactant-associated protein B</fullName>
    </recommendedName>
    <alternativeName>
        <fullName evidence="12">Pulmonary surfactant-associated proteolipid SPL(Phe)</fullName>
    </alternativeName>
</protein>
<keyword evidence="4" id="KW-0964">Secreted</keyword>
<dbReference type="InterPro" id="IPR008138">
    <property type="entry name" value="SapB_2"/>
</dbReference>